<dbReference type="RefSeq" id="WP_078767206.1">
    <property type="nucleotide sequence ID" value="NZ_FUXZ01000022.1"/>
</dbReference>
<dbReference type="STRING" id="39495.SAMN02745111_02399"/>
<organism evidence="4 5">
    <name type="scientific">Eubacterium uniforme</name>
    <dbReference type="NCBI Taxonomy" id="39495"/>
    <lineage>
        <taxon>Bacteria</taxon>
        <taxon>Bacillati</taxon>
        <taxon>Bacillota</taxon>
        <taxon>Clostridia</taxon>
        <taxon>Eubacteriales</taxon>
        <taxon>Eubacteriaceae</taxon>
        <taxon>Eubacterium</taxon>
    </lineage>
</organism>
<dbReference type="Gene3D" id="2.10.270.10">
    <property type="entry name" value="Cholin Binding"/>
    <property type="match status" value="1"/>
</dbReference>
<feature type="region of interest" description="Disordered" evidence="1">
    <location>
        <begin position="149"/>
        <end position="182"/>
    </location>
</feature>
<reference evidence="4 5" key="1">
    <citation type="submission" date="2017-02" db="EMBL/GenBank/DDBJ databases">
        <authorList>
            <person name="Peterson S.W."/>
        </authorList>
    </citation>
    <scope>NUCLEOTIDE SEQUENCE [LARGE SCALE GENOMIC DNA]</scope>
    <source>
        <strain evidence="4 5">ATCC 35992</strain>
    </source>
</reference>
<gene>
    <name evidence="4" type="ORF">SAMN02745111_02399</name>
</gene>
<dbReference type="GO" id="GO:0016829">
    <property type="term" value="F:lyase activity"/>
    <property type="evidence" value="ECO:0007669"/>
    <property type="project" value="UniProtKB-KW"/>
</dbReference>
<dbReference type="InterPro" id="IPR011050">
    <property type="entry name" value="Pectin_lyase_fold/virulence"/>
</dbReference>
<dbReference type="PROSITE" id="PS51257">
    <property type="entry name" value="PROKAR_LIPOPROTEIN"/>
    <property type="match status" value="1"/>
</dbReference>
<dbReference type="EMBL" id="FUXZ01000022">
    <property type="protein sequence ID" value="SKA72675.1"/>
    <property type="molecule type" value="Genomic_DNA"/>
</dbReference>
<dbReference type="InterPro" id="IPR012334">
    <property type="entry name" value="Pectin_lyas_fold"/>
</dbReference>
<feature type="signal peptide" evidence="2">
    <location>
        <begin position="1"/>
        <end position="23"/>
    </location>
</feature>
<keyword evidence="5" id="KW-1185">Reference proteome</keyword>
<dbReference type="SUPFAM" id="SSF69360">
    <property type="entry name" value="Cell wall binding repeat"/>
    <property type="match status" value="1"/>
</dbReference>
<keyword evidence="2" id="KW-0732">Signal</keyword>
<evidence type="ECO:0000259" key="3">
    <source>
        <dbReference type="Pfam" id="PF12708"/>
    </source>
</evidence>
<protein>
    <submittedName>
        <fullName evidence="4">Pectate lyase superfamily protein</fullName>
    </submittedName>
</protein>
<feature type="chain" id="PRO_5038860357" evidence="2">
    <location>
        <begin position="24"/>
        <end position="703"/>
    </location>
</feature>
<dbReference type="OrthoDB" id="9795222at2"/>
<dbReference type="Pfam" id="PF12708">
    <property type="entry name" value="Pect-lyase_RHGA_epim"/>
    <property type="match status" value="1"/>
</dbReference>
<sequence length="703" mass="79281">MKKRVLSLFMVMAILVSCFYVNGVDNSVFAKGKSQKYHIKNGKIYNKKNKIVRKKIVKIKKKKYYANKKGRVVKNKIFKYKKAKYFAQKKGALAKSKIVTYKGKKYYAQKNYKIAIDKTVTVKGTVYYADKNGVLTYLTNNKKAIEDNLKKKEDTNNQNTKKDDSKTEETKMGNSEPTTGAPIEEYYQPLFPDGDAIGYLTPQEFGAKGDGKTDDTEAFRKLFQEAYKQGFNTKSGADPGWRHCKAIFIPSGKYIITGAVLSLESALPTAPMFEVSGAGRESTTISFIGSDVLFDNQNVFGFTTFRDIEFKGTNKNTFMNFKNTHGSDIAQRLQFISCSFVNWNKIIKCIYCDQMLSEVTFAYCKISDCGTVDNPCTLFTFACTQALNWRFDFTDIESFHGDAFYYTQGTSVCIIGGSIIPLSGNVVNFDLPTAAQAGGAGPENAYHALFYGSRFEIRDWDDTIPLERRSCLVRTNTASPNTASVKFDSCCCCTISNNSPNFMVINGSLLADFNNCYDLYNVRMNGDVTKNGWYNPRVRFTGCPDLNVQYMVNNSTIINRQGEEFDKNCVRVMVDDSYDFYMGNKTYVKTVSGLGLCKQNVKLSDYKKVTLSNNKTVEIKNPFGYVKTADITVLKDDTYGDKYPVTMAIYKADKKINEVTLKFGNNNSYSIPIEDFGDDLKIVFTHSNSKNPVIDMNVELVKY</sequence>
<dbReference type="InterPro" id="IPR024535">
    <property type="entry name" value="RHGA/B-epi-like_pectate_lyase"/>
</dbReference>
<keyword evidence="4" id="KW-0456">Lyase</keyword>
<accession>A0A1T4W6M3</accession>
<dbReference type="AlphaFoldDB" id="A0A1T4W6M3"/>
<evidence type="ECO:0000313" key="4">
    <source>
        <dbReference type="EMBL" id="SKA72675.1"/>
    </source>
</evidence>
<evidence type="ECO:0000256" key="2">
    <source>
        <dbReference type="SAM" id="SignalP"/>
    </source>
</evidence>
<dbReference type="SUPFAM" id="SSF51126">
    <property type="entry name" value="Pectin lyase-like"/>
    <property type="match status" value="1"/>
</dbReference>
<feature type="compositionally biased region" description="Basic and acidic residues" evidence="1">
    <location>
        <begin position="149"/>
        <end position="171"/>
    </location>
</feature>
<evidence type="ECO:0000256" key="1">
    <source>
        <dbReference type="SAM" id="MobiDB-lite"/>
    </source>
</evidence>
<dbReference type="Proteomes" id="UP000190814">
    <property type="component" value="Unassembled WGS sequence"/>
</dbReference>
<dbReference type="Gene3D" id="2.160.20.10">
    <property type="entry name" value="Single-stranded right-handed beta-helix, Pectin lyase-like"/>
    <property type="match status" value="1"/>
</dbReference>
<name>A0A1T4W6M3_9FIRM</name>
<feature type="domain" description="Rhamnogalacturonase A/B/Epimerase-like pectate lyase" evidence="3">
    <location>
        <begin position="204"/>
        <end position="286"/>
    </location>
</feature>
<proteinExistence type="predicted"/>
<evidence type="ECO:0000313" key="5">
    <source>
        <dbReference type="Proteomes" id="UP000190814"/>
    </source>
</evidence>